<comment type="caution">
    <text evidence="2">The sequence shown here is derived from an EMBL/GenBank/DDBJ whole genome shotgun (WGS) entry which is preliminary data.</text>
</comment>
<accession>A0A8S3VGQ4</accession>
<proteinExistence type="predicted"/>
<keyword evidence="1" id="KW-0175">Coiled coil</keyword>
<sequence length="465" mass="52204">MECKELTDIDDITRNINSSNALTDIGHTLSEIVENIRRLRNDREDNLSTKEKKRKDIEKEVLETRARINLHLDKLQNAILKDLKTREEEDINKIRRLLKSMTDKEEEITELQTNISNIKQYASELQTFLALKHIEKDVVAEEKHIQSMVKSDGANQVDFSCKINPTLQGFVSAIEKFGDVMVTADPCKMIILKQKDKQVQMMVAVTPLTINSLKPSLQQTLDSTLTFTTGCSLLPDCRMVLSCLAKQVIEVFKPDGSLDFEIGNFGWVFDVTYIGDDSVAVTSGYEKDCIQINLIILKTRKVKKTLKVNSVNCGLACSDDKLIYCAGKDGIKMISLNDESIVSVIKSSVAKFSYVETFKDNIYYTNQFTKTVTCCDFQGNTRWVFSNASVLVGPFGISVDGDGNVYVVGNRTNNVVIISPGGEHFKELLISENGLNEPMVIHIDRSSNKMLVSNTMGKAFVYNLK</sequence>
<dbReference type="OrthoDB" id="342730at2759"/>
<dbReference type="Gene3D" id="2.120.10.30">
    <property type="entry name" value="TolB, C-terminal domain"/>
    <property type="match status" value="1"/>
</dbReference>
<evidence type="ECO:0000313" key="3">
    <source>
        <dbReference type="Proteomes" id="UP000683360"/>
    </source>
</evidence>
<dbReference type="AlphaFoldDB" id="A0A8S3VGQ4"/>
<name>A0A8S3VGQ4_MYTED</name>
<evidence type="ECO:0000313" key="2">
    <source>
        <dbReference type="EMBL" id="CAG2255462.1"/>
    </source>
</evidence>
<dbReference type="EMBL" id="CAJPWZ010003272">
    <property type="protein sequence ID" value="CAG2255462.1"/>
    <property type="molecule type" value="Genomic_DNA"/>
</dbReference>
<keyword evidence="3" id="KW-1185">Reference proteome</keyword>
<dbReference type="SUPFAM" id="SSF101898">
    <property type="entry name" value="NHL repeat"/>
    <property type="match status" value="1"/>
</dbReference>
<gene>
    <name evidence="2" type="ORF">MEDL_66925</name>
</gene>
<dbReference type="Proteomes" id="UP000683360">
    <property type="component" value="Unassembled WGS sequence"/>
</dbReference>
<feature type="coiled-coil region" evidence="1">
    <location>
        <begin position="40"/>
        <end position="121"/>
    </location>
</feature>
<dbReference type="InterPro" id="IPR011042">
    <property type="entry name" value="6-blade_b-propeller_TolB-like"/>
</dbReference>
<organism evidence="2 3">
    <name type="scientific">Mytilus edulis</name>
    <name type="common">Blue mussel</name>
    <dbReference type="NCBI Taxonomy" id="6550"/>
    <lineage>
        <taxon>Eukaryota</taxon>
        <taxon>Metazoa</taxon>
        <taxon>Spiralia</taxon>
        <taxon>Lophotrochozoa</taxon>
        <taxon>Mollusca</taxon>
        <taxon>Bivalvia</taxon>
        <taxon>Autobranchia</taxon>
        <taxon>Pteriomorphia</taxon>
        <taxon>Mytilida</taxon>
        <taxon>Mytiloidea</taxon>
        <taxon>Mytilidae</taxon>
        <taxon>Mytilinae</taxon>
        <taxon>Mytilus</taxon>
    </lineage>
</organism>
<reference evidence="2" key="1">
    <citation type="submission" date="2021-03" db="EMBL/GenBank/DDBJ databases">
        <authorList>
            <person name="Bekaert M."/>
        </authorList>
    </citation>
    <scope>NUCLEOTIDE SEQUENCE</scope>
</reference>
<protein>
    <submittedName>
        <fullName evidence="2">Uncharacterized protein</fullName>
    </submittedName>
</protein>
<evidence type="ECO:0000256" key="1">
    <source>
        <dbReference type="SAM" id="Coils"/>
    </source>
</evidence>